<dbReference type="Gene3D" id="1.20.1070.10">
    <property type="entry name" value="Rhodopsin 7-helix transmembrane proteins"/>
    <property type="match status" value="1"/>
</dbReference>
<dbReference type="Pfam" id="PF10328">
    <property type="entry name" value="7TM_GPCR_Srx"/>
    <property type="match status" value="1"/>
</dbReference>
<keyword evidence="2 5" id="KW-0812">Transmembrane</keyword>
<dbReference type="AlphaFoldDB" id="A0A0J9XR88"/>
<comment type="subcellular location">
    <subcellularLocation>
        <location evidence="1">Membrane</location>
    </subcellularLocation>
</comment>
<evidence type="ECO:0000256" key="1">
    <source>
        <dbReference type="ARBA" id="ARBA00004370"/>
    </source>
</evidence>
<dbReference type="InterPro" id="IPR019430">
    <property type="entry name" value="7TM_GPCR_serpentine_rcpt_Srx"/>
</dbReference>
<keyword evidence="4 5" id="KW-0472">Membrane</keyword>
<evidence type="ECO:0000313" key="8">
    <source>
        <dbReference type="WormBase" id="Bm9230"/>
    </source>
</evidence>
<dbReference type="CDD" id="cd00637">
    <property type="entry name" value="7tm_classA_rhodopsin-like"/>
    <property type="match status" value="1"/>
</dbReference>
<name>A0A0J9XR88_BRUMA</name>
<evidence type="ECO:0000256" key="3">
    <source>
        <dbReference type="ARBA" id="ARBA00022989"/>
    </source>
</evidence>
<feature type="transmembrane region" description="Helical" evidence="5">
    <location>
        <begin position="117"/>
        <end position="139"/>
    </location>
</feature>
<dbReference type="GO" id="GO:0016020">
    <property type="term" value="C:membrane"/>
    <property type="evidence" value="ECO:0007669"/>
    <property type="project" value="UniProtKB-SubCell"/>
</dbReference>
<evidence type="ECO:0000259" key="6">
    <source>
        <dbReference type="Pfam" id="PF10328"/>
    </source>
</evidence>
<proteinExistence type="predicted"/>
<feature type="domain" description="7TM GPCR serpentine receptor class x (Srx)" evidence="6">
    <location>
        <begin position="68"/>
        <end position="189"/>
    </location>
</feature>
<reference evidence="7" key="1">
    <citation type="journal article" date="2007" name="Science">
        <title>Draft genome of the filarial nematode parasite Brugia malayi.</title>
        <authorList>
            <person name="Ghedin E."/>
            <person name="Wang S."/>
            <person name="Spiro D."/>
            <person name="Caler E."/>
            <person name="Zhao Q."/>
            <person name="Crabtree J."/>
            <person name="Allen J.E."/>
            <person name="Delcher A.L."/>
            <person name="Guiliano D.B."/>
            <person name="Miranda-Saavedra D."/>
            <person name="Angiuoli S.V."/>
            <person name="Creasy T."/>
            <person name="Amedeo P."/>
            <person name="Haas B."/>
            <person name="El-Sayed N.M."/>
            <person name="Wortman J.R."/>
            <person name="Feldblyum T."/>
            <person name="Tallon L."/>
            <person name="Schatz M."/>
            <person name="Shumway M."/>
            <person name="Koo H."/>
            <person name="Salzberg S.L."/>
            <person name="Schobel S."/>
            <person name="Pertea M."/>
            <person name="Pop M."/>
            <person name="White O."/>
            <person name="Barton G.J."/>
            <person name="Carlow C.K."/>
            <person name="Crawford M.J."/>
            <person name="Daub J."/>
            <person name="Dimmic M.W."/>
            <person name="Estes C.F."/>
            <person name="Foster J.M."/>
            <person name="Ganatra M."/>
            <person name="Gregory W.F."/>
            <person name="Johnson N.M."/>
            <person name="Jin J."/>
            <person name="Komuniecki R."/>
            <person name="Korf I."/>
            <person name="Kumar S."/>
            <person name="Laney S."/>
            <person name="Li B.W."/>
            <person name="Li W."/>
            <person name="Lindblom T.H."/>
            <person name="Lustigman S."/>
            <person name="Ma D."/>
            <person name="Maina C.V."/>
            <person name="Martin D.M."/>
            <person name="McCarter J.P."/>
            <person name="McReynolds L."/>
            <person name="Mitreva M."/>
            <person name="Nutman T.B."/>
            <person name="Parkinson J."/>
            <person name="Peregrin-Alvarez J.M."/>
            <person name="Poole C."/>
            <person name="Ren Q."/>
            <person name="Saunders L."/>
            <person name="Sluder A.E."/>
            <person name="Smith K."/>
            <person name="Stanke M."/>
            <person name="Unnasch T.R."/>
            <person name="Ware J."/>
            <person name="Wei A.D."/>
            <person name="Weil G."/>
            <person name="Williams D.J."/>
            <person name="Zhang Y."/>
            <person name="Williams S.A."/>
            <person name="Fraser-Liggett C."/>
            <person name="Slatko B."/>
            <person name="Blaxter M.L."/>
            <person name="Scott A.L."/>
        </authorList>
    </citation>
    <scope>NUCLEOTIDE SEQUENCE</scope>
    <source>
        <strain evidence="7">FR3</strain>
    </source>
</reference>
<dbReference type="GO" id="GO:0004930">
    <property type="term" value="F:G protein-coupled receptor activity"/>
    <property type="evidence" value="ECO:0007669"/>
    <property type="project" value="InterPro"/>
</dbReference>
<dbReference type="EMBL" id="LN856867">
    <property type="protein sequence ID" value="CDP93330.1"/>
    <property type="molecule type" value="Genomic_DNA"/>
</dbReference>
<dbReference type="PANTHER" id="PTHR23017:SF3">
    <property type="entry name" value="G-PROTEIN COUPLED RECEPTORS FAMILY 1 PROFILE DOMAIN-CONTAINING PROTEIN"/>
    <property type="match status" value="1"/>
</dbReference>
<evidence type="ECO:0000313" key="7">
    <source>
        <dbReference type="EMBL" id="CDP93330.1"/>
    </source>
</evidence>
<keyword evidence="3 5" id="KW-1133">Transmembrane helix</keyword>
<accession>A0A0J9XR88</accession>
<evidence type="ECO:0000256" key="5">
    <source>
        <dbReference type="SAM" id="Phobius"/>
    </source>
</evidence>
<reference evidence="7" key="2">
    <citation type="submission" date="2012-12" db="EMBL/GenBank/DDBJ databases">
        <authorList>
            <person name="Gao Y.W."/>
            <person name="Fan S.T."/>
            <person name="Sun H.T."/>
            <person name="Wang Z."/>
            <person name="Gao X.L."/>
            <person name="Li Y.G."/>
            <person name="Wang T.C."/>
            <person name="Zhang K."/>
            <person name="Xu W.W."/>
            <person name="Yu Z.J."/>
            <person name="Xia X.Z."/>
        </authorList>
    </citation>
    <scope>NUCLEOTIDE SEQUENCE</scope>
    <source>
        <strain evidence="7">FR3</strain>
    </source>
</reference>
<gene>
    <name evidence="7 8" type="ORF">Bm9230</name>
    <name evidence="7" type="ORF">BM_Bm9230</name>
</gene>
<dbReference type="OMA" id="RYCALAY"/>
<feature type="transmembrane region" description="Helical" evidence="5">
    <location>
        <begin position="159"/>
        <end position="182"/>
    </location>
</feature>
<dbReference type="SUPFAM" id="SSF81321">
    <property type="entry name" value="Family A G protein-coupled receptor-like"/>
    <property type="match status" value="1"/>
</dbReference>
<protein>
    <submittedName>
        <fullName evidence="7">Bm9230</fullName>
    </submittedName>
</protein>
<organism evidence="7">
    <name type="scientific">Brugia malayi</name>
    <name type="common">Filarial nematode worm</name>
    <dbReference type="NCBI Taxonomy" id="6279"/>
    <lineage>
        <taxon>Eukaryota</taxon>
        <taxon>Metazoa</taxon>
        <taxon>Ecdysozoa</taxon>
        <taxon>Nematoda</taxon>
        <taxon>Chromadorea</taxon>
        <taxon>Rhabditida</taxon>
        <taxon>Spirurina</taxon>
        <taxon>Spiruromorpha</taxon>
        <taxon>Filarioidea</taxon>
        <taxon>Onchocercidae</taxon>
        <taxon>Brugia</taxon>
    </lineage>
</organism>
<sequence>MTIVEPSYVEDMFALFCIVVVSLFGFISNGLSLHITITNSHFRNAYGTLCTAVLLHSRELSSPTSSIALIPGCLANVSLYGAVVVNLLITMNRYCALAYPLKYHNFWSIPKARRAGIIAYLLGFLPCLPNILGPCTPIFNAKLNYCWTYSDTTCGQFNSVFDVIIVTSSSVIMGCINFATFIKMRNHYKVGLKVII</sequence>
<dbReference type="PANTHER" id="PTHR23017">
    <property type="entry name" value="SERPENTINE RECEPTOR, CLASS X"/>
    <property type="match status" value="1"/>
</dbReference>
<evidence type="ECO:0000256" key="4">
    <source>
        <dbReference type="ARBA" id="ARBA00023136"/>
    </source>
</evidence>
<evidence type="ECO:0000256" key="2">
    <source>
        <dbReference type="ARBA" id="ARBA00022692"/>
    </source>
</evidence>
<feature type="transmembrane region" description="Helical" evidence="5">
    <location>
        <begin position="67"/>
        <end position="89"/>
    </location>
</feature>
<dbReference type="InterPro" id="IPR000276">
    <property type="entry name" value="GPCR_Rhodpsn"/>
</dbReference>
<dbReference type="PROSITE" id="PS00237">
    <property type="entry name" value="G_PROTEIN_RECEP_F1_1"/>
    <property type="match status" value="1"/>
</dbReference>
<dbReference type="WormBase" id="Bm9230">
    <property type="protein sequence ID" value="BM44893"/>
    <property type="gene ID" value="WBGene00229491"/>
</dbReference>
<feature type="transmembrane region" description="Helical" evidence="5">
    <location>
        <begin position="12"/>
        <end position="37"/>
    </location>
</feature>